<name>X1UDB1_9ZZZZ</name>
<dbReference type="EMBL" id="BARW01030064">
    <property type="protein sequence ID" value="GAJ15498.1"/>
    <property type="molecule type" value="Genomic_DNA"/>
</dbReference>
<feature type="non-terminal residue" evidence="1">
    <location>
        <position position="250"/>
    </location>
</feature>
<accession>X1UDB1</accession>
<feature type="non-terminal residue" evidence="1">
    <location>
        <position position="1"/>
    </location>
</feature>
<proteinExistence type="predicted"/>
<sequence length="250" mass="27785">GWGSGSTRTDIVDMYRNLTADPAILQYYTQPLYVAVKIRDKVLPVGSVPVVDFWIINEENLRGSNTLEIALDNPDGETIYKEEFKVNIKGGEEFGQLLIEGIKLPAVQNPGHYMLNARITNNGIEKATGYDDVFAVDYMSSPGFSGNCAVIESDNTIKDFLKTSRGITVSEYDPNISDLDFIIIGSHDFGDSGEKMYNDVLKRVVNGTTLIVLEHADLWAEQVNRVSRSKPPTYEGGGIRRFGNNGRYFV</sequence>
<evidence type="ECO:0000313" key="1">
    <source>
        <dbReference type="EMBL" id="GAJ15498.1"/>
    </source>
</evidence>
<gene>
    <name evidence="1" type="ORF">S12H4_48161</name>
</gene>
<protein>
    <submittedName>
        <fullName evidence="1">Uncharacterized protein</fullName>
    </submittedName>
</protein>
<reference evidence="1" key="1">
    <citation type="journal article" date="2014" name="Front. Microbiol.">
        <title>High frequency of phylogenetically diverse reductive dehalogenase-homologous genes in deep subseafloor sedimentary metagenomes.</title>
        <authorList>
            <person name="Kawai M."/>
            <person name="Futagami T."/>
            <person name="Toyoda A."/>
            <person name="Takaki Y."/>
            <person name="Nishi S."/>
            <person name="Hori S."/>
            <person name="Arai W."/>
            <person name="Tsubouchi T."/>
            <person name="Morono Y."/>
            <person name="Uchiyama I."/>
            <person name="Ito T."/>
            <person name="Fujiyama A."/>
            <person name="Inagaki F."/>
            <person name="Takami H."/>
        </authorList>
    </citation>
    <scope>NUCLEOTIDE SEQUENCE</scope>
    <source>
        <strain evidence="1">Expedition CK06-06</strain>
    </source>
</reference>
<organism evidence="1">
    <name type="scientific">marine sediment metagenome</name>
    <dbReference type="NCBI Taxonomy" id="412755"/>
    <lineage>
        <taxon>unclassified sequences</taxon>
        <taxon>metagenomes</taxon>
        <taxon>ecological metagenomes</taxon>
    </lineage>
</organism>
<comment type="caution">
    <text evidence="1">The sequence shown here is derived from an EMBL/GenBank/DDBJ whole genome shotgun (WGS) entry which is preliminary data.</text>
</comment>
<dbReference type="AlphaFoldDB" id="X1UDB1"/>